<organism evidence="2 3">
    <name type="scientific">Tritrichomonas foetus</name>
    <dbReference type="NCBI Taxonomy" id="1144522"/>
    <lineage>
        <taxon>Eukaryota</taxon>
        <taxon>Metamonada</taxon>
        <taxon>Parabasalia</taxon>
        <taxon>Tritrichomonadida</taxon>
        <taxon>Tritrichomonadidae</taxon>
        <taxon>Tritrichomonas</taxon>
    </lineage>
</organism>
<evidence type="ECO:0000313" key="2">
    <source>
        <dbReference type="EMBL" id="OHS97683.1"/>
    </source>
</evidence>
<keyword evidence="1" id="KW-0175">Coiled coil</keyword>
<feature type="coiled-coil region" evidence="1">
    <location>
        <begin position="201"/>
        <end position="256"/>
    </location>
</feature>
<accession>A0A1J4JJI7</accession>
<gene>
    <name evidence="2" type="ORF">TRFO_36086</name>
</gene>
<comment type="caution">
    <text evidence="2">The sequence shown here is derived from an EMBL/GenBank/DDBJ whole genome shotgun (WGS) entry which is preliminary data.</text>
</comment>
<reference evidence="2" key="1">
    <citation type="submission" date="2016-10" db="EMBL/GenBank/DDBJ databases">
        <authorList>
            <person name="Benchimol M."/>
            <person name="Almeida L.G."/>
            <person name="Vasconcelos A.T."/>
            <person name="Perreira-Neves A."/>
            <person name="Rosa I.A."/>
            <person name="Tasca T."/>
            <person name="Bogo M.R."/>
            <person name="de Souza W."/>
        </authorList>
    </citation>
    <scope>NUCLEOTIDE SEQUENCE [LARGE SCALE GENOMIC DNA]</scope>
    <source>
        <strain evidence="2">K</strain>
    </source>
</reference>
<feature type="coiled-coil region" evidence="1">
    <location>
        <begin position="126"/>
        <end position="167"/>
    </location>
</feature>
<dbReference type="VEuPathDB" id="TrichDB:TRFO_36086"/>
<evidence type="ECO:0000313" key="3">
    <source>
        <dbReference type="Proteomes" id="UP000179807"/>
    </source>
</evidence>
<feature type="coiled-coil region" evidence="1">
    <location>
        <begin position="426"/>
        <end position="525"/>
    </location>
</feature>
<dbReference type="RefSeq" id="XP_068350820.1">
    <property type="nucleotide sequence ID" value="XM_068510622.1"/>
</dbReference>
<sequence length="542" mass="64004">MEKRVIFTHLLENLKSSKDNLLDIEKFSDEYENNNFDINESFDSQNSSRQNLSASSQNSAVDIKIQEIAESLLETAKSVEQTIVHKGEIFNEQVSLLTSSINVFFDHHADQITKLEQSEKYIEEILSQLNHEIKVIQKKKELFKKDIQKLKEKHVQFINQAKEMEKIDYLTNDKNLKSEKPLNGSQTSTKTDQVEYLKAENEKLEYLIQKHHQNIRNIENKLENNRKSSKKYEIKKTEIRNELNSYRNKNQKLQKIKDFSYRIFQQNSIDSSSIILKKNIFMSIISSLTKKKLKIAKFTEENKKLSKIEKILRGKLNSLQHKISICEEQSYLLDKLQQNIFKSQSNIAKTSIAQPEIEKPLNAIYFEIKNEISKQKSIEILIEKQNSENEFNFSKTILNIQNNKRLGLNEFNEKIVNEEKFNLMKENQLEDEIKKDKEKNSLLKKEILKRIKFNYKLFAEIQKLKSKFENELKTLNINKANHQGNVDLIYKIPDTWGQNYINNLEERIQKKKKEIKERKESLMTRNSGINNVVYILKSLKLE</sequence>
<dbReference type="AlphaFoldDB" id="A0A1J4JJI7"/>
<evidence type="ECO:0000256" key="1">
    <source>
        <dbReference type="SAM" id="Coils"/>
    </source>
</evidence>
<dbReference type="Proteomes" id="UP000179807">
    <property type="component" value="Unassembled WGS sequence"/>
</dbReference>
<proteinExistence type="predicted"/>
<keyword evidence="3" id="KW-1185">Reference proteome</keyword>
<dbReference type="EMBL" id="MLAK01001101">
    <property type="protein sequence ID" value="OHS97683.1"/>
    <property type="molecule type" value="Genomic_DNA"/>
</dbReference>
<dbReference type="GeneID" id="94845326"/>
<name>A0A1J4JJI7_9EUKA</name>
<protein>
    <submittedName>
        <fullName evidence="2">Uncharacterized protein</fullName>
    </submittedName>
</protein>